<sequence>MTDNSNGTDPRIEHREEISPEIISNMLMYFRDSQTIKRAGDQIYEFDPKKINNSDLNLLSASVLKTLTKYKDVHHPELDITLGIKNLFDTHEGKECAYTVIFIEGQDTKEHLENLKEVAIKIATNAVTVDDLFSKEAEKITNEILLHDDVKSAISSHISSKSGSIIKRPFSFGSDLNSADEEYTCKRFQTVTDRQESIEQDNYEFLAIPNGFKDDSNKAHFTVFSKNSKNKTGEKVSLKCIDPEIFKVIADAYSKEYFVKCTVKQSRNPETKSLENILTSVSLEPPPSPDDFKLEHQ</sequence>
<comment type="caution">
    <text evidence="1">The sequence shown here is derived from an EMBL/GenBank/DDBJ whole genome shotgun (WGS) entry which is preliminary data.</text>
</comment>
<dbReference type="RefSeq" id="WP_027851856.1">
    <property type="nucleotide sequence ID" value="NZ_BSOR01000005.1"/>
</dbReference>
<reference evidence="2" key="1">
    <citation type="journal article" date="2019" name="Int. J. Syst. Evol. Microbiol.">
        <title>The Global Catalogue of Microorganisms (GCM) 10K type strain sequencing project: providing services to taxonomists for standard genome sequencing and annotation.</title>
        <authorList>
            <consortium name="The Broad Institute Genomics Platform"/>
            <consortium name="The Broad Institute Genome Sequencing Center for Infectious Disease"/>
            <person name="Wu L."/>
            <person name="Ma J."/>
        </authorList>
    </citation>
    <scope>NUCLEOTIDE SEQUENCE [LARGE SCALE GENOMIC DNA]</scope>
    <source>
        <strain evidence="2">NBRC 100033</strain>
    </source>
</reference>
<gene>
    <name evidence="1" type="ORF">GCM10007878_02070</name>
</gene>
<dbReference type="EMBL" id="BSOR01000005">
    <property type="protein sequence ID" value="GLR62772.1"/>
    <property type="molecule type" value="Genomic_DNA"/>
</dbReference>
<name>A0ABQ5ZUQ0_9GAMM</name>
<proteinExistence type="predicted"/>
<dbReference type="Proteomes" id="UP001156682">
    <property type="component" value="Unassembled WGS sequence"/>
</dbReference>
<evidence type="ECO:0000313" key="2">
    <source>
        <dbReference type="Proteomes" id="UP001156682"/>
    </source>
</evidence>
<protein>
    <submittedName>
        <fullName evidence="1">Uncharacterized protein</fullName>
    </submittedName>
</protein>
<organism evidence="1 2">
    <name type="scientific">Marinospirillum insulare</name>
    <dbReference type="NCBI Taxonomy" id="217169"/>
    <lineage>
        <taxon>Bacteria</taxon>
        <taxon>Pseudomonadati</taxon>
        <taxon>Pseudomonadota</taxon>
        <taxon>Gammaproteobacteria</taxon>
        <taxon>Oceanospirillales</taxon>
        <taxon>Oceanospirillaceae</taxon>
        <taxon>Marinospirillum</taxon>
    </lineage>
</organism>
<keyword evidence="2" id="KW-1185">Reference proteome</keyword>
<accession>A0ABQ5ZUQ0</accession>
<evidence type="ECO:0000313" key="1">
    <source>
        <dbReference type="EMBL" id="GLR62772.1"/>
    </source>
</evidence>